<gene>
    <name evidence="2" type="ORF">TNCV_154391</name>
</gene>
<dbReference type="GO" id="GO:0003676">
    <property type="term" value="F:nucleic acid binding"/>
    <property type="evidence" value="ECO:0007669"/>
    <property type="project" value="InterPro"/>
</dbReference>
<protein>
    <submittedName>
        <fullName evidence="2">Transposable element Tc1 transposase</fullName>
    </submittedName>
</protein>
<dbReference type="AlphaFoldDB" id="A0A8X6WIQ6"/>
<proteinExistence type="predicted"/>
<evidence type="ECO:0000256" key="1">
    <source>
        <dbReference type="SAM" id="MobiDB-lite"/>
    </source>
</evidence>
<dbReference type="InterPro" id="IPR036397">
    <property type="entry name" value="RNaseH_sf"/>
</dbReference>
<comment type="caution">
    <text evidence="2">The sequence shown here is derived from an EMBL/GenBank/DDBJ whole genome shotgun (WGS) entry which is preliminary data.</text>
</comment>
<name>A0A8X6WIQ6_TRICX</name>
<accession>A0A8X6WIQ6</accession>
<organism evidence="2 3">
    <name type="scientific">Trichonephila clavipes</name>
    <name type="common">Golden silk orbweaver</name>
    <name type="synonym">Nephila clavipes</name>
    <dbReference type="NCBI Taxonomy" id="2585209"/>
    <lineage>
        <taxon>Eukaryota</taxon>
        <taxon>Metazoa</taxon>
        <taxon>Ecdysozoa</taxon>
        <taxon>Arthropoda</taxon>
        <taxon>Chelicerata</taxon>
        <taxon>Arachnida</taxon>
        <taxon>Araneae</taxon>
        <taxon>Araneomorphae</taxon>
        <taxon>Entelegynae</taxon>
        <taxon>Araneoidea</taxon>
        <taxon>Nephilidae</taxon>
        <taxon>Trichonephila</taxon>
    </lineage>
</organism>
<evidence type="ECO:0000313" key="2">
    <source>
        <dbReference type="EMBL" id="GFY34866.1"/>
    </source>
</evidence>
<dbReference type="EMBL" id="BMAU01021429">
    <property type="protein sequence ID" value="GFY34866.1"/>
    <property type="molecule type" value="Genomic_DNA"/>
</dbReference>
<keyword evidence="3" id="KW-1185">Reference proteome</keyword>
<dbReference type="Proteomes" id="UP000887159">
    <property type="component" value="Unassembled WGS sequence"/>
</dbReference>
<feature type="region of interest" description="Disordered" evidence="1">
    <location>
        <begin position="62"/>
        <end position="86"/>
    </location>
</feature>
<dbReference type="Gene3D" id="3.30.420.10">
    <property type="entry name" value="Ribonuclease H-like superfamily/Ribonuclease H"/>
    <property type="match status" value="1"/>
</dbReference>
<evidence type="ECO:0000313" key="3">
    <source>
        <dbReference type="Proteomes" id="UP000887159"/>
    </source>
</evidence>
<reference evidence="2" key="1">
    <citation type="submission" date="2020-08" db="EMBL/GenBank/DDBJ databases">
        <title>Multicomponent nature underlies the extraordinary mechanical properties of spider dragline silk.</title>
        <authorList>
            <person name="Kono N."/>
            <person name="Nakamura H."/>
            <person name="Mori M."/>
            <person name="Yoshida Y."/>
            <person name="Ohtoshi R."/>
            <person name="Malay A.D."/>
            <person name="Moran D.A.P."/>
            <person name="Tomita M."/>
            <person name="Numata K."/>
            <person name="Arakawa K."/>
        </authorList>
    </citation>
    <scope>NUCLEOTIDE SEQUENCE</scope>
</reference>
<sequence>MPRRRIRAHYEQLSEFKRGRINGLKEKGWVNRRIARHMGRSWDQADRGRIVFSDESRFHLCPDDHQRRSGEGQGTFKTLPWPSRSPDPSPIEHVWDMMGSRLHLPGNVDDLPRELVQIWQEIPQETIRVLYHSMSRRVAAAI</sequence>